<keyword evidence="6" id="KW-0067">ATP-binding</keyword>
<dbReference type="Pfam" id="PF13540">
    <property type="entry name" value="RCC1_2"/>
    <property type="match status" value="2"/>
</dbReference>
<evidence type="ECO:0000256" key="2">
    <source>
        <dbReference type="ARBA" id="ARBA00022737"/>
    </source>
</evidence>
<feature type="repeat" description="RCC1" evidence="7">
    <location>
        <begin position="1762"/>
        <end position="1818"/>
    </location>
</feature>
<feature type="region of interest" description="Disordered" evidence="9">
    <location>
        <begin position="1"/>
        <end position="156"/>
    </location>
</feature>
<accession>A0A2H6KHF4</accession>
<feature type="region of interest" description="Disordered" evidence="9">
    <location>
        <begin position="205"/>
        <end position="227"/>
    </location>
</feature>
<dbReference type="EMBL" id="BDSA01000005">
    <property type="protein sequence ID" value="GBE62426.1"/>
    <property type="molecule type" value="Genomic_DNA"/>
</dbReference>
<keyword evidence="14" id="KW-1185">Reference proteome</keyword>
<feature type="domain" description="Helicase ATP-binding" evidence="10">
    <location>
        <begin position="426"/>
        <end position="604"/>
    </location>
</feature>
<evidence type="ECO:0000259" key="12">
    <source>
        <dbReference type="PROSITE" id="PS51195"/>
    </source>
</evidence>
<dbReference type="Gene3D" id="2.130.10.30">
    <property type="entry name" value="Regulator of chromosome condensation 1/beta-lactamase-inhibitor protein II"/>
    <property type="match status" value="4"/>
</dbReference>
<dbReference type="SUPFAM" id="SSF50985">
    <property type="entry name" value="RCC1/BLIP-II"/>
    <property type="match status" value="4"/>
</dbReference>
<keyword evidence="2" id="KW-0677">Repeat</keyword>
<dbReference type="InterPro" id="IPR014014">
    <property type="entry name" value="RNA_helicase_DEAD_Q_motif"/>
</dbReference>
<feature type="compositionally biased region" description="Basic and acidic residues" evidence="9">
    <location>
        <begin position="91"/>
        <end position="131"/>
    </location>
</feature>
<feature type="repeat" description="RCC1" evidence="7">
    <location>
        <begin position="1546"/>
        <end position="1595"/>
    </location>
</feature>
<feature type="compositionally biased region" description="Basic and acidic residues" evidence="9">
    <location>
        <begin position="7"/>
        <end position="18"/>
    </location>
</feature>
<feature type="short sequence motif" description="Q motif" evidence="8">
    <location>
        <begin position="395"/>
        <end position="423"/>
    </location>
</feature>
<dbReference type="PANTHER" id="PTHR22870:SF466">
    <property type="entry name" value="ANKYRIN REPEAT-CONTAINING PROTEIN"/>
    <property type="match status" value="1"/>
</dbReference>
<feature type="repeat" description="RCC1" evidence="7">
    <location>
        <begin position="1237"/>
        <end position="1288"/>
    </location>
</feature>
<evidence type="ECO:0000256" key="1">
    <source>
        <dbReference type="ARBA" id="ARBA00012552"/>
    </source>
</evidence>
<dbReference type="GO" id="GO:0016787">
    <property type="term" value="F:hydrolase activity"/>
    <property type="evidence" value="ECO:0007669"/>
    <property type="project" value="UniProtKB-KW"/>
</dbReference>
<dbReference type="PROSITE" id="PS00626">
    <property type="entry name" value="RCC1_2"/>
    <property type="match status" value="2"/>
</dbReference>
<evidence type="ECO:0000259" key="10">
    <source>
        <dbReference type="PROSITE" id="PS51192"/>
    </source>
</evidence>
<feature type="region of interest" description="Disordered" evidence="9">
    <location>
        <begin position="854"/>
        <end position="877"/>
    </location>
</feature>
<proteinExistence type="predicted"/>
<dbReference type="EC" id="3.6.4.13" evidence="1"/>
<feature type="compositionally biased region" description="Acidic residues" evidence="9">
    <location>
        <begin position="218"/>
        <end position="227"/>
    </location>
</feature>
<comment type="caution">
    <text evidence="13">The sequence shown here is derived from an EMBL/GenBank/DDBJ whole genome shotgun (WGS) entry which is preliminary data.</text>
</comment>
<feature type="compositionally biased region" description="Polar residues" evidence="9">
    <location>
        <begin position="132"/>
        <end position="144"/>
    </location>
</feature>
<dbReference type="InterPro" id="IPR001650">
    <property type="entry name" value="Helicase_C-like"/>
</dbReference>
<dbReference type="Pfam" id="PF00271">
    <property type="entry name" value="Helicase_C"/>
    <property type="match status" value="1"/>
</dbReference>
<keyword evidence="3" id="KW-0547">Nucleotide-binding</keyword>
<organism evidence="13 14">
    <name type="scientific">Babesia ovata</name>
    <dbReference type="NCBI Taxonomy" id="189622"/>
    <lineage>
        <taxon>Eukaryota</taxon>
        <taxon>Sar</taxon>
        <taxon>Alveolata</taxon>
        <taxon>Apicomplexa</taxon>
        <taxon>Aconoidasida</taxon>
        <taxon>Piroplasmida</taxon>
        <taxon>Babesiidae</taxon>
        <taxon>Babesia</taxon>
    </lineage>
</organism>
<dbReference type="GO" id="GO:0005524">
    <property type="term" value="F:ATP binding"/>
    <property type="evidence" value="ECO:0007669"/>
    <property type="project" value="UniProtKB-KW"/>
</dbReference>
<dbReference type="PROSITE" id="PS00039">
    <property type="entry name" value="DEAD_ATP_HELICASE"/>
    <property type="match status" value="1"/>
</dbReference>
<dbReference type="PROSITE" id="PS50012">
    <property type="entry name" value="RCC1_3"/>
    <property type="match status" value="12"/>
</dbReference>
<evidence type="ECO:0000259" key="11">
    <source>
        <dbReference type="PROSITE" id="PS51194"/>
    </source>
</evidence>
<evidence type="ECO:0000256" key="5">
    <source>
        <dbReference type="ARBA" id="ARBA00022806"/>
    </source>
</evidence>
<protein>
    <recommendedName>
        <fullName evidence="1">RNA helicase</fullName>
        <ecNumber evidence="1">3.6.4.13</ecNumber>
    </recommendedName>
</protein>
<dbReference type="Pfam" id="PF00270">
    <property type="entry name" value="DEAD"/>
    <property type="match status" value="1"/>
</dbReference>
<evidence type="ECO:0000256" key="4">
    <source>
        <dbReference type="ARBA" id="ARBA00022801"/>
    </source>
</evidence>
<dbReference type="Pfam" id="PF25390">
    <property type="entry name" value="WD40_RLD"/>
    <property type="match status" value="1"/>
</dbReference>
<dbReference type="Pfam" id="PF00415">
    <property type="entry name" value="RCC1"/>
    <property type="match status" value="1"/>
</dbReference>
<dbReference type="GO" id="GO:0003724">
    <property type="term" value="F:RNA helicase activity"/>
    <property type="evidence" value="ECO:0007669"/>
    <property type="project" value="UniProtKB-EC"/>
</dbReference>
<dbReference type="PRINTS" id="PR00633">
    <property type="entry name" value="RCCNDNSATION"/>
</dbReference>
<dbReference type="PROSITE" id="PS51194">
    <property type="entry name" value="HELICASE_CTER"/>
    <property type="match status" value="1"/>
</dbReference>
<feature type="repeat" description="RCC1" evidence="7">
    <location>
        <begin position="1819"/>
        <end position="1877"/>
    </location>
</feature>
<dbReference type="VEuPathDB" id="PiroplasmaDB:BOVATA_039190"/>
<dbReference type="SMART" id="SM00490">
    <property type="entry name" value="HELICc"/>
    <property type="match status" value="1"/>
</dbReference>
<dbReference type="PANTHER" id="PTHR22870">
    <property type="entry name" value="REGULATOR OF CHROMOSOME CONDENSATION"/>
    <property type="match status" value="1"/>
</dbReference>
<gene>
    <name evidence="13" type="ORF">BOVATA_039190</name>
</gene>
<dbReference type="InterPro" id="IPR009091">
    <property type="entry name" value="RCC1/BLIP-II"/>
</dbReference>
<dbReference type="InterPro" id="IPR058923">
    <property type="entry name" value="RCC1-like_dom"/>
</dbReference>
<dbReference type="InterPro" id="IPR011545">
    <property type="entry name" value="DEAD/DEAH_box_helicase_dom"/>
</dbReference>
<dbReference type="FunFam" id="3.40.50.300:FF:000079">
    <property type="entry name" value="probable ATP-dependent RNA helicase DDX17"/>
    <property type="match status" value="1"/>
</dbReference>
<feature type="repeat" description="RCC1" evidence="7">
    <location>
        <begin position="1606"/>
        <end position="1658"/>
    </location>
</feature>
<keyword evidence="4" id="KW-0378">Hydrolase</keyword>
<evidence type="ECO:0000256" key="3">
    <source>
        <dbReference type="ARBA" id="ARBA00022741"/>
    </source>
</evidence>
<dbReference type="PROSITE" id="PS51192">
    <property type="entry name" value="HELICASE_ATP_BIND_1"/>
    <property type="match status" value="1"/>
</dbReference>
<dbReference type="GeneID" id="39876196"/>
<feature type="compositionally biased region" description="Basic residues" evidence="9">
    <location>
        <begin position="72"/>
        <end position="90"/>
    </location>
</feature>
<dbReference type="SUPFAM" id="SSF52540">
    <property type="entry name" value="P-loop containing nucleoside triphosphate hydrolases"/>
    <property type="match status" value="2"/>
</dbReference>
<feature type="compositionally biased region" description="Polar residues" evidence="9">
    <location>
        <begin position="854"/>
        <end position="865"/>
    </location>
</feature>
<feature type="repeat" description="RCC1" evidence="7">
    <location>
        <begin position="1709"/>
        <end position="1761"/>
    </location>
</feature>
<sequence length="2518" mass="277408">MGFRGSLYERSRGDEGRGRSHRHRSRSPRDAKSRHSRRHDRSRSPSIDGRHRDRRRKHSVHPDGPSDEEVSRRHRSRSRDHHKERHKSSERRHSGRDVRDDAAAKRGDGPYEESTKYAAGQDDRTHSDRQTQHTVESATETSAPKQPPDKDAAKLDRLARFKKLAEEKKLRASATNGVGATKILSLKLGAAKVKKVENNALESFFQGHTEAQGKEDAQDSTEAGDVDPLDLYMTNILKESEEELKHVQLAPILDPNSSAASDVGKSVTLEEIMAMSNEPEVAGEDGEEEFLSQLRRKTRRDSKQNDGDDGVISSDDEKPEPTQGVDYSEMFKGSTRSRIEMPKVDHSTIDYPPFKKNFYVQISAITAMKEHEVDAFRKANGNIRVRGKQCPRPIYNFSQCGLPDTILALLQHRNYEKPFPIQMQCIPALMCGRDVLAIAETGSGKTLAYLLPAIRHALYQPKLRENDGMIVLIIAPTRELASQIGVESSKLSKLVGLRTKAVYGGAPIGEQLNALKRGAEIVCGTPGRLIEVLTISNGKVTNLRRVTFVVIDEADRMFDLGFSPQISAIIDNVRPDRQTALFSATFPPTIEALAKKILTKPLQVIVGESGKSASQVDQHVMVLPENQKIYALLKLLGEWHEHGSVIIFVNRQVDADNMFAELIKHGYECAVLHGGQDQTDREFTLQDFRDGTKGILIATSIAARGIDVKSVVLVINYATPDHIEDYVHRVGRTGRAGNIGTSYTFITPEEGAKSHDIIKALKASNQEVPMDLQNLAQAHLATLDGKHKVRIGGGFGGRGFKFTDAEKSRQQQERQYACKALGFNNDMDEEEEAALAENATGGIANVKTAAGGLQSSLTQSAQKETNPFDKPTITREPEPMIKGLTCAGYIDANTGYAHDEFDINSFPELVRHRITNKEVLSYVMEQAGVTLQVKGRYIPVEMATRNLNMLGGTKGLYIEISGPSVVSVQSALSELRKIVQSAAIPQYGQPVMQKMTGSDLYGDPVAEKQPQAPLVVALGLNHALCVTKSVALAEANAFASGHDTVVDAELNLYSWGKGNFNCLGHGLNTNLVKIPKPIPFFKQKNVLQVSCGDYHSAALVKPHGATGVSGGTVYTFGLGTAGRLGYDIDNQTQQSHNVPNNTTSETESAWCTAEPQPVGLSVNLKHNVISLACGANHTLVTTVDGSLFSWGMGSFGVLGTGECHNSYTPVKVRFPYETFMTSCAAGCRHSFGVDNAGKLWAWGYGGNGRLGIGNTRTQYTPKMIGSLEERHVRQAACGDTHSACIDSDGKVYTWGSSKGGKLGRRTSEDDVLTPTLVETLGDTTIVQVVCGAGITLALTEDGSIYQWGLVLGCVSTSSADVPKIAHVPRKVTEAGSKNIYIAAGPYSCAAVNAYGDLRTWGVGSCFRLGHGNVSDFQRPKFVAELRSRVFVDPILMQRSQTEQGRAVEPTVEFNAANVADERRIKQLSVGTAHGALLTCNGTVYTWGACKGSGFSDDPENGEVRIPMLPRQFIQTYHEPRRLNYFSTKIRSIACGSNHTIAVTIEGLVFSWGQNDSGQLGLGDLRPRGFPEHVISLEYAIKAFAGFNNSCCVTTAKHDGFASDEVGMAWVFGSAYGGKLGLGDECTNAVIMTPRKITYISGVYKVVLGNTHSLLLQHDGTLYATGSGADGRLGTGDTAGVNAYTRVKSDLKFIDMAVGASHSLAVSMEHDLYGWGKGTYVNGNDDPLFEPTLVANLPSQTGIAKVHTVAASSNHSFVITDQGHLVAWGDNSSGQLGVPITSKDVASTDFIERPSLVLIESAVMSIATSRSFAACTTVNGDAYAWGASSDGRLGIGETRDKVTYKPTAIAAMSLVGDMLNRFDNMNANDDLSIRDSAQDDLVKCLKQHVDFILELDGYHGEMNAQQAKLEAAIQGFLGSINRPKSRPLSLFDRYFKSYTRFISEIQQIVQIVFLQPAYLVRLCLFGNAIAIVEDFVTCLYASIDTPRVHMQFVAFLFTLMREELQLFFKPHAPLNASSSPFAQMLRVYATSKVVSAPNARTFYSYEFNESFVNFMKLHRLVLPCKATPNSEELNNFTKFLLHLNKILTMITVNRYVKLAFKRMHNKVKFTIPSEWTLPSVPLENVSIYPLIPVFVYAVLQPYFSNAVNMAASHGYDIDDEAVVSNFKTAAQFFDYIANPNLRMEPNPSPEVNRMTMAMYRNVSNLLLEYVKTLLTVEDTFNIDITMETFKSQFDLEKISIEVPGWTIAQFVNCCAAKTKYLNISAHDTLCKILEGMMPKGNNTNINNIFGEEIIGKLSHHKIFTSIEVEHRFLMHDKNMSICKFSGVFLPQRLAYRQTTCSEDCIKLMSLIIRYRPLGKYDPPRIIQNALTELEQIDMAPGGFGKLALEMDRLADHYINLGMPNHAAASRARYAYEQLMKLDDSGVTPCGLAETILKKVLERQEQRNYLLRVYKRQREIEVCRINFDAAFRERCQYLARCIEHATKAYVEPSILNAACVNRVKLHSTKLVKPPPKSNID</sequence>
<dbReference type="InterPro" id="IPR051210">
    <property type="entry name" value="Ub_ligase/GEF_domain"/>
</dbReference>
<feature type="repeat" description="RCC1" evidence="7">
    <location>
        <begin position="1111"/>
        <end position="1184"/>
    </location>
</feature>
<feature type="domain" description="Helicase C-terminal" evidence="11">
    <location>
        <begin position="615"/>
        <end position="776"/>
    </location>
</feature>
<keyword evidence="5 13" id="KW-0347">Helicase</keyword>
<feature type="repeat" description="RCC1" evidence="7">
    <location>
        <begin position="1481"/>
        <end position="1545"/>
    </location>
</feature>
<evidence type="ECO:0000256" key="8">
    <source>
        <dbReference type="PROSITE-ProRule" id="PRU00552"/>
    </source>
</evidence>
<name>A0A2H6KHF4_9APIC</name>
<feature type="compositionally biased region" description="Basic and acidic residues" evidence="9">
    <location>
        <begin position="147"/>
        <end position="156"/>
    </location>
</feature>
<dbReference type="OrthoDB" id="8068875at2759"/>
<feature type="repeat" description="RCC1" evidence="7">
    <location>
        <begin position="1289"/>
        <end position="1341"/>
    </location>
</feature>
<feature type="domain" description="DEAD-box RNA helicase Q" evidence="12">
    <location>
        <begin position="395"/>
        <end position="423"/>
    </location>
</feature>
<dbReference type="CDD" id="cd18787">
    <property type="entry name" value="SF2_C_DEAD"/>
    <property type="match status" value="1"/>
</dbReference>
<dbReference type="InterPro" id="IPR000408">
    <property type="entry name" value="Reg_chr_condens"/>
</dbReference>
<dbReference type="RefSeq" id="XP_028868669.1">
    <property type="nucleotide sequence ID" value="XM_029012836.1"/>
</dbReference>
<dbReference type="Proteomes" id="UP000236319">
    <property type="component" value="Unassembled WGS sequence"/>
</dbReference>
<reference evidence="13 14" key="1">
    <citation type="journal article" date="2017" name="BMC Genomics">
        <title>Whole-genome assembly of Babesia ovata and comparative genomics between closely related pathogens.</title>
        <authorList>
            <person name="Yamagishi J."/>
            <person name="Asada M."/>
            <person name="Hakimi H."/>
            <person name="Tanaka T.Q."/>
            <person name="Sugimoto C."/>
            <person name="Kawazu S."/>
        </authorList>
    </citation>
    <scope>NUCLEOTIDE SEQUENCE [LARGE SCALE GENOMIC DNA]</scope>
    <source>
        <strain evidence="13 14">Miyake</strain>
    </source>
</reference>
<feature type="repeat" description="RCC1" evidence="7">
    <location>
        <begin position="1185"/>
        <end position="1236"/>
    </location>
</feature>
<dbReference type="PROSITE" id="PS51195">
    <property type="entry name" value="Q_MOTIF"/>
    <property type="match status" value="1"/>
</dbReference>
<dbReference type="Gene3D" id="3.40.50.300">
    <property type="entry name" value="P-loop containing nucleotide triphosphate hydrolases"/>
    <property type="match status" value="2"/>
</dbReference>
<dbReference type="GO" id="GO:0003676">
    <property type="term" value="F:nucleic acid binding"/>
    <property type="evidence" value="ECO:0007669"/>
    <property type="project" value="InterPro"/>
</dbReference>
<evidence type="ECO:0000313" key="14">
    <source>
        <dbReference type="Proteomes" id="UP000236319"/>
    </source>
</evidence>
<feature type="repeat" description="RCC1" evidence="7">
    <location>
        <begin position="1659"/>
        <end position="1708"/>
    </location>
</feature>
<evidence type="ECO:0000256" key="9">
    <source>
        <dbReference type="SAM" id="MobiDB-lite"/>
    </source>
</evidence>
<evidence type="ECO:0000313" key="13">
    <source>
        <dbReference type="EMBL" id="GBE62426.1"/>
    </source>
</evidence>
<evidence type="ECO:0000256" key="6">
    <source>
        <dbReference type="ARBA" id="ARBA00022840"/>
    </source>
</evidence>
<feature type="region of interest" description="Disordered" evidence="9">
    <location>
        <begin position="295"/>
        <end position="331"/>
    </location>
</feature>
<dbReference type="SMART" id="SM00487">
    <property type="entry name" value="DEXDc"/>
    <property type="match status" value="1"/>
</dbReference>
<dbReference type="InterPro" id="IPR014001">
    <property type="entry name" value="Helicase_ATP-bd"/>
</dbReference>
<feature type="repeat" description="RCC1" evidence="7">
    <location>
        <begin position="1050"/>
        <end position="1102"/>
    </location>
</feature>
<dbReference type="InterPro" id="IPR000629">
    <property type="entry name" value="RNA-helicase_DEAD-box_CS"/>
</dbReference>
<dbReference type="InterPro" id="IPR027417">
    <property type="entry name" value="P-loop_NTPase"/>
</dbReference>
<evidence type="ECO:0000256" key="7">
    <source>
        <dbReference type="PROSITE-ProRule" id="PRU00235"/>
    </source>
</evidence>